<name>A0A1G2KM34_9BACT</name>
<comment type="caution">
    <text evidence="1">The sequence shown here is derived from an EMBL/GenBank/DDBJ whole genome shotgun (WGS) entry which is preliminary data.</text>
</comment>
<dbReference type="AlphaFoldDB" id="A0A1G2KM34"/>
<reference evidence="1 2" key="1">
    <citation type="journal article" date="2016" name="Nat. Commun.">
        <title>Thousands of microbial genomes shed light on interconnected biogeochemical processes in an aquifer system.</title>
        <authorList>
            <person name="Anantharaman K."/>
            <person name="Brown C.T."/>
            <person name="Hug L.A."/>
            <person name="Sharon I."/>
            <person name="Castelle C.J."/>
            <person name="Probst A.J."/>
            <person name="Thomas B.C."/>
            <person name="Singh A."/>
            <person name="Wilkins M.J."/>
            <person name="Karaoz U."/>
            <person name="Brodie E.L."/>
            <person name="Williams K.H."/>
            <person name="Hubbard S.S."/>
            <person name="Banfield J.F."/>
        </authorList>
    </citation>
    <scope>NUCLEOTIDE SEQUENCE [LARGE SCALE GENOMIC DNA]</scope>
</reference>
<protein>
    <submittedName>
        <fullName evidence="1">Uncharacterized protein</fullName>
    </submittedName>
</protein>
<evidence type="ECO:0000313" key="1">
    <source>
        <dbReference type="EMBL" id="OHA00500.1"/>
    </source>
</evidence>
<organism evidence="1 2">
    <name type="scientific">Candidatus Sungbacteria bacterium RIFCSPHIGHO2_02_FULL_47_11</name>
    <dbReference type="NCBI Taxonomy" id="1802270"/>
    <lineage>
        <taxon>Bacteria</taxon>
        <taxon>Candidatus Sungiibacteriota</taxon>
    </lineage>
</organism>
<dbReference type="Proteomes" id="UP000179023">
    <property type="component" value="Unassembled WGS sequence"/>
</dbReference>
<gene>
    <name evidence="1" type="ORF">A3C07_01450</name>
</gene>
<sequence>MPPQIQNRPGLPELLFYSPSPNTPQLAAGMKARRITLPKLAAGERRRVFGFGRIPLDTA</sequence>
<accession>A0A1G2KM34</accession>
<proteinExistence type="predicted"/>
<dbReference type="EMBL" id="MHQI01000013">
    <property type="protein sequence ID" value="OHA00500.1"/>
    <property type="molecule type" value="Genomic_DNA"/>
</dbReference>
<evidence type="ECO:0000313" key="2">
    <source>
        <dbReference type="Proteomes" id="UP000179023"/>
    </source>
</evidence>